<dbReference type="InterPro" id="IPR012677">
    <property type="entry name" value="Nucleotide-bd_a/b_plait_sf"/>
</dbReference>
<evidence type="ECO:0000256" key="2">
    <source>
        <dbReference type="ARBA" id="ARBA00022884"/>
    </source>
</evidence>
<dbReference type="Pfam" id="PF00076">
    <property type="entry name" value="RRM_1"/>
    <property type="match status" value="1"/>
</dbReference>
<dbReference type="AlphaFoldDB" id="G5C7A0"/>
<dbReference type="STRING" id="10181.G5C7A0"/>
<evidence type="ECO:0000256" key="4">
    <source>
        <dbReference type="PROSITE-ProRule" id="PRU00176"/>
    </source>
</evidence>
<reference evidence="7 8" key="1">
    <citation type="journal article" date="2011" name="Nature">
        <title>Genome sequencing reveals insights into physiology and longevity of the naked mole rat.</title>
        <authorList>
            <person name="Kim E.B."/>
            <person name="Fang X."/>
            <person name="Fushan A.A."/>
            <person name="Huang Z."/>
            <person name="Lobanov A.V."/>
            <person name="Han L."/>
            <person name="Marino S.M."/>
            <person name="Sun X."/>
            <person name="Turanov A.A."/>
            <person name="Yang P."/>
            <person name="Yim S.H."/>
            <person name="Zhao X."/>
            <person name="Kasaikina M.V."/>
            <person name="Stoletzki N."/>
            <person name="Peng C."/>
            <person name="Polak P."/>
            <person name="Xiong Z."/>
            <person name="Kiezun A."/>
            <person name="Zhu Y."/>
            <person name="Chen Y."/>
            <person name="Kryukov G.V."/>
            <person name="Zhang Q."/>
            <person name="Peshkin L."/>
            <person name="Yang L."/>
            <person name="Bronson R.T."/>
            <person name="Buffenstein R."/>
            <person name="Wang B."/>
            <person name="Han C."/>
            <person name="Li Q."/>
            <person name="Chen L."/>
            <person name="Zhao W."/>
            <person name="Sunyaev S.R."/>
            <person name="Park T.J."/>
            <person name="Zhang G."/>
            <person name="Wang J."/>
            <person name="Gladyshev V.N."/>
        </authorList>
    </citation>
    <scope>NUCLEOTIDE SEQUENCE [LARGE SCALE GENOMIC DNA]</scope>
</reference>
<keyword evidence="2 4" id="KW-0694">RNA-binding</keyword>
<evidence type="ECO:0000313" key="7">
    <source>
        <dbReference type="EMBL" id="EHB17411.1"/>
    </source>
</evidence>
<name>G5C7A0_HETGA</name>
<dbReference type="PANTHER" id="PTHR48038">
    <property type="entry name" value="RIBONUCLEOPROTEIN RB97D"/>
    <property type="match status" value="1"/>
</dbReference>
<dbReference type="Gene3D" id="3.30.70.330">
    <property type="match status" value="1"/>
</dbReference>
<comment type="subcellular location">
    <subcellularLocation>
        <location evidence="1">Nucleus</location>
    </subcellularLocation>
</comment>
<gene>
    <name evidence="7" type="ORF">GW7_16669</name>
</gene>
<dbReference type="PROSITE" id="PS50102">
    <property type="entry name" value="RRM"/>
    <property type="match status" value="1"/>
</dbReference>
<organism evidence="7 8">
    <name type="scientific">Heterocephalus glaber</name>
    <name type="common">Naked mole rat</name>
    <dbReference type="NCBI Taxonomy" id="10181"/>
    <lineage>
        <taxon>Eukaryota</taxon>
        <taxon>Metazoa</taxon>
        <taxon>Chordata</taxon>
        <taxon>Craniata</taxon>
        <taxon>Vertebrata</taxon>
        <taxon>Euteleostomi</taxon>
        <taxon>Mammalia</taxon>
        <taxon>Eutheria</taxon>
        <taxon>Euarchontoglires</taxon>
        <taxon>Glires</taxon>
        <taxon>Rodentia</taxon>
        <taxon>Hystricomorpha</taxon>
        <taxon>Bathyergidae</taxon>
        <taxon>Heterocephalus</taxon>
    </lineage>
</organism>
<feature type="domain" description="RRM" evidence="6">
    <location>
        <begin position="2"/>
        <end position="72"/>
    </location>
</feature>
<protein>
    <submittedName>
        <fullName evidence="7">Splicing factor, arginine/serine-rich 6</fullName>
    </submittedName>
</protein>
<dbReference type="Proteomes" id="UP000006813">
    <property type="component" value="Unassembled WGS sequence"/>
</dbReference>
<sequence length="101" mass="11559">MPHIYTGRLSYNVREKDIQRFFSGYSRLLKVDLKNGYGFVEFKDSCDADEAPLRAKRKELCSERVMVEHARGPGRDRDRYSYGSRSGAGGCSSRRTSGRDK</sequence>
<evidence type="ECO:0000256" key="3">
    <source>
        <dbReference type="ARBA" id="ARBA00023242"/>
    </source>
</evidence>
<dbReference type="GO" id="GO:0003723">
    <property type="term" value="F:RNA binding"/>
    <property type="evidence" value="ECO:0007669"/>
    <property type="project" value="UniProtKB-UniRule"/>
</dbReference>
<evidence type="ECO:0000313" key="8">
    <source>
        <dbReference type="Proteomes" id="UP000006813"/>
    </source>
</evidence>
<feature type="compositionally biased region" description="Low complexity" evidence="5">
    <location>
        <begin position="81"/>
        <end position="95"/>
    </location>
</feature>
<dbReference type="InterPro" id="IPR035979">
    <property type="entry name" value="RBD_domain_sf"/>
</dbReference>
<dbReference type="InParanoid" id="G5C7A0"/>
<evidence type="ECO:0000256" key="1">
    <source>
        <dbReference type="ARBA" id="ARBA00004123"/>
    </source>
</evidence>
<keyword evidence="3" id="KW-0539">Nucleus</keyword>
<proteinExistence type="predicted"/>
<dbReference type="PANTHER" id="PTHR48038:SF3">
    <property type="entry name" value="SPLICING FACTOR, ARGININE_SERINE-RICH 1-RELATED"/>
    <property type="match status" value="1"/>
</dbReference>
<dbReference type="SUPFAM" id="SSF54928">
    <property type="entry name" value="RNA-binding domain, RBD"/>
    <property type="match status" value="1"/>
</dbReference>
<evidence type="ECO:0000256" key="5">
    <source>
        <dbReference type="SAM" id="MobiDB-lite"/>
    </source>
</evidence>
<dbReference type="SMART" id="SM00360">
    <property type="entry name" value="RRM"/>
    <property type="match status" value="1"/>
</dbReference>
<evidence type="ECO:0000259" key="6">
    <source>
        <dbReference type="PROSITE" id="PS50102"/>
    </source>
</evidence>
<accession>G5C7A0</accession>
<dbReference type="GO" id="GO:0005634">
    <property type="term" value="C:nucleus"/>
    <property type="evidence" value="ECO:0007669"/>
    <property type="project" value="UniProtKB-SubCell"/>
</dbReference>
<dbReference type="InterPro" id="IPR000504">
    <property type="entry name" value="RRM_dom"/>
</dbReference>
<feature type="region of interest" description="Disordered" evidence="5">
    <location>
        <begin position="72"/>
        <end position="101"/>
    </location>
</feature>
<dbReference type="EMBL" id="JH173676">
    <property type="protein sequence ID" value="EHB17411.1"/>
    <property type="molecule type" value="Genomic_DNA"/>
</dbReference>